<protein>
    <submittedName>
        <fullName evidence="1">Uncharacterized protein</fullName>
    </submittedName>
</protein>
<reference evidence="1" key="1">
    <citation type="submission" date="2018-07" db="EMBL/GenBank/DDBJ databases">
        <authorList>
            <consortium name="Genoscope - CEA"/>
            <person name="William W."/>
        </authorList>
    </citation>
    <scope>NUCLEOTIDE SEQUENCE</scope>
    <source>
        <strain evidence="1">IK1</strain>
    </source>
</reference>
<sequence length="76" mass="9333">MKNHNQTLEIEKLIEKQLDWLQEEIDNTNYKSTKYINDIDKLVELRNYIENLHKEKHLLEQLQNLYESIYINISNK</sequence>
<proteinExistence type="predicted"/>
<dbReference type="EMBL" id="UPXZ01000024">
    <property type="protein sequence ID" value="VBB45197.1"/>
    <property type="molecule type" value="Genomic_DNA"/>
</dbReference>
<dbReference type="AlphaFoldDB" id="A0A653AAW1"/>
<evidence type="ECO:0000313" key="1">
    <source>
        <dbReference type="EMBL" id="VBB45197.1"/>
    </source>
</evidence>
<accession>A0A653AAW1</accession>
<name>A0A653AAW1_9BACT</name>
<organism evidence="1">
    <name type="scientific">uncultured Paludibacter sp</name>
    <dbReference type="NCBI Taxonomy" id="497635"/>
    <lineage>
        <taxon>Bacteria</taxon>
        <taxon>Pseudomonadati</taxon>
        <taxon>Bacteroidota</taxon>
        <taxon>Bacteroidia</taxon>
        <taxon>Bacteroidales</taxon>
        <taxon>Paludibacteraceae</taxon>
        <taxon>Paludibacter</taxon>
        <taxon>environmental samples</taxon>
    </lineage>
</organism>
<gene>
    <name evidence="1" type="ORF">TRIP_D300120</name>
</gene>